<keyword evidence="3" id="KW-1185">Reference proteome</keyword>
<evidence type="ECO:0000259" key="1">
    <source>
        <dbReference type="SMART" id="SM00530"/>
    </source>
</evidence>
<dbReference type="SMART" id="SM00530">
    <property type="entry name" value="HTH_XRE"/>
    <property type="match status" value="1"/>
</dbReference>
<evidence type="ECO:0000313" key="2">
    <source>
        <dbReference type="EMBL" id="EIC21436.1"/>
    </source>
</evidence>
<dbReference type="Proteomes" id="UP000002964">
    <property type="component" value="Unassembled WGS sequence"/>
</dbReference>
<accession>H8Z1C1</accession>
<dbReference type="HOGENOM" id="CLU_163934_2_2_6"/>
<dbReference type="InterPro" id="IPR039554">
    <property type="entry name" value="HigA2-like_HTH"/>
</dbReference>
<sequence>MHQFDSVWDAIEDTPKNAEMMKVRSGLMMALQKYIARQGLSQAEAAKHFGVTPPRIAELINGQVNAFDVDALIAMAATAGLHCDIQIREAA</sequence>
<evidence type="ECO:0000313" key="3">
    <source>
        <dbReference type="Proteomes" id="UP000002964"/>
    </source>
</evidence>
<gene>
    <name evidence="2" type="ORF">Thi970DRAFT_01644</name>
</gene>
<name>H8Z1C1_9GAMM</name>
<dbReference type="Pfam" id="PF13744">
    <property type="entry name" value="HTH_37"/>
    <property type="match status" value="1"/>
</dbReference>
<dbReference type="GO" id="GO:0003677">
    <property type="term" value="F:DNA binding"/>
    <property type="evidence" value="ECO:0007669"/>
    <property type="project" value="InterPro"/>
</dbReference>
<dbReference type="InterPro" id="IPR010982">
    <property type="entry name" value="Lambda_DNA-bd_dom_sf"/>
</dbReference>
<dbReference type="EMBL" id="JH603169">
    <property type="protein sequence ID" value="EIC21436.1"/>
    <property type="molecule type" value="Genomic_DNA"/>
</dbReference>
<reference evidence="3" key="1">
    <citation type="submission" date="2011-06" db="EMBL/GenBank/DDBJ databases">
        <authorList>
            <consortium name="US DOE Joint Genome Institute (JGI-PGF)"/>
            <person name="Lucas S."/>
            <person name="Han J."/>
            <person name="Lapidus A."/>
            <person name="Cheng J.-F."/>
            <person name="Goodwin L."/>
            <person name="Pitluck S."/>
            <person name="Peters L."/>
            <person name="Land M.L."/>
            <person name="Hauser L."/>
            <person name="Vogl K."/>
            <person name="Liu Z."/>
            <person name="Overmann J."/>
            <person name="Frigaard N.-U."/>
            <person name="Bryant D.A."/>
            <person name="Woyke T.J."/>
        </authorList>
    </citation>
    <scope>NUCLEOTIDE SEQUENCE [LARGE SCALE GENOMIC DNA]</scope>
    <source>
        <strain evidence="3">970</strain>
    </source>
</reference>
<dbReference type="STRING" id="631362.Thi970DRAFT_01644"/>
<dbReference type="CDD" id="cd00093">
    <property type="entry name" value="HTH_XRE"/>
    <property type="match status" value="1"/>
</dbReference>
<dbReference type="AlphaFoldDB" id="H8Z1C1"/>
<organism evidence="2 3">
    <name type="scientific">Thiorhodovibrio frisius</name>
    <dbReference type="NCBI Taxonomy" id="631362"/>
    <lineage>
        <taxon>Bacteria</taxon>
        <taxon>Pseudomonadati</taxon>
        <taxon>Pseudomonadota</taxon>
        <taxon>Gammaproteobacteria</taxon>
        <taxon>Chromatiales</taxon>
        <taxon>Chromatiaceae</taxon>
        <taxon>Thiorhodovibrio</taxon>
    </lineage>
</organism>
<dbReference type="eggNOG" id="COG5606">
    <property type="taxonomic scope" value="Bacteria"/>
</dbReference>
<proteinExistence type="predicted"/>
<dbReference type="SUPFAM" id="SSF47413">
    <property type="entry name" value="lambda repressor-like DNA-binding domains"/>
    <property type="match status" value="1"/>
</dbReference>
<dbReference type="Gene3D" id="1.10.260.40">
    <property type="entry name" value="lambda repressor-like DNA-binding domains"/>
    <property type="match status" value="1"/>
</dbReference>
<feature type="domain" description="HTH cro/C1-type" evidence="1">
    <location>
        <begin position="30"/>
        <end position="88"/>
    </location>
</feature>
<protein>
    <submittedName>
        <fullName evidence="2">Putative conserved small protein</fullName>
    </submittedName>
</protein>
<reference evidence="2 3" key="2">
    <citation type="submission" date="2011-11" db="EMBL/GenBank/DDBJ databases">
        <authorList>
            <consortium name="US DOE Joint Genome Institute"/>
            <person name="Lucas S."/>
            <person name="Han J."/>
            <person name="Lapidus A."/>
            <person name="Cheng J.-F."/>
            <person name="Goodwin L."/>
            <person name="Pitluck S."/>
            <person name="Peters L."/>
            <person name="Ovchinnikova G."/>
            <person name="Zhang X."/>
            <person name="Detter J.C."/>
            <person name="Han C."/>
            <person name="Tapia R."/>
            <person name="Land M."/>
            <person name="Hauser L."/>
            <person name="Kyrpides N."/>
            <person name="Ivanova N."/>
            <person name="Pagani I."/>
            <person name="Vogl K."/>
            <person name="Liu Z."/>
            <person name="Overmann J."/>
            <person name="Frigaard N.-U."/>
            <person name="Bryant D."/>
            <person name="Woyke T."/>
        </authorList>
    </citation>
    <scope>NUCLEOTIDE SEQUENCE [LARGE SCALE GENOMIC DNA]</scope>
    <source>
        <strain evidence="2 3">970</strain>
    </source>
</reference>
<dbReference type="InterPro" id="IPR001387">
    <property type="entry name" value="Cro/C1-type_HTH"/>
</dbReference>